<accession>A0A0F9PFI3</accession>
<reference evidence="1" key="1">
    <citation type="journal article" date="2015" name="Nature">
        <title>Complex archaea that bridge the gap between prokaryotes and eukaryotes.</title>
        <authorList>
            <person name="Spang A."/>
            <person name="Saw J.H."/>
            <person name="Jorgensen S.L."/>
            <person name="Zaremba-Niedzwiedzka K."/>
            <person name="Martijn J."/>
            <person name="Lind A.E."/>
            <person name="van Eijk R."/>
            <person name="Schleper C."/>
            <person name="Guy L."/>
            <person name="Ettema T.J."/>
        </authorList>
    </citation>
    <scope>NUCLEOTIDE SEQUENCE</scope>
</reference>
<proteinExistence type="predicted"/>
<organism evidence="1">
    <name type="scientific">marine sediment metagenome</name>
    <dbReference type="NCBI Taxonomy" id="412755"/>
    <lineage>
        <taxon>unclassified sequences</taxon>
        <taxon>metagenomes</taxon>
        <taxon>ecological metagenomes</taxon>
    </lineage>
</organism>
<dbReference type="AlphaFoldDB" id="A0A0F9PFI3"/>
<protein>
    <submittedName>
        <fullName evidence="1">Uncharacterized protein</fullName>
    </submittedName>
</protein>
<sequence>MLTGEFAVLFARNMARGGEEMNLQISHDHDQLLSTFKDSDYFDVSVAHAFVWTGHAAGKPGYYEAAVDYLTTGRLESLDGAKVYSERFGPDSLASGLIGWKAISEQLGRHDFLSCDAQELSNIQQKCLGIAKRLIDQKLLSGMGSWQFCAPFKIVAIQRKDLWQNESLDKVLMPLGQEVNRGIIKLFQKNHAYIKDYDINMISEEEGDLIDDMGIVELVHGICNGIALDIESRVLHVNSGLYKYGKGKS</sequence>
<name>A0A0F9PFI3_9ZZZZ</name>
<gene>
    <name evidence="1" type="ORF">LCGC14_1144440</name>
</gene>
<dbReference type="EMBL" id="LAZR01005458">
    <property type="protein sequence ID" value="KKM99775.1"/>
    <property type="molecule type" value="Genomic_DNA"/>
</dbReference>
<comment type="caution">
    <text evidence="1">The sequence shown here is derived from an EMBL/GenBank/DDBJ whole genome shotgun (WGS) entry which is preliminary data.</text>
</comment>
<evidence type="ECO:0000313" key="1">
    <source>
        <dbReference type="EMBL" id="KKM99775.1"/>
    </source>
</evidence>